<reference evidence="2 3" key="1">
    <citation type="submission" date="2018-06" db="EMBL/GenBank/DDBJ databases">
        <title>Genomic Encyclopedia of Type Strains, Phase IV (KMG-IV): sequencing the most valuable type-strain genomes for metagenomic binning, comparative biology and taxonomic classification.</title>
        <authorList>
            <person name="Goeker M."/>
        </authorList>
    </citation>
    <scope>NUCLEOTIDE SEQUENCE [LARGE SCALE GENOMIC DNA]</scope>
    <source>
        <strain evidence="2 3">DSM 25532</strain>
    </source>
</reference>
<evidence type="ECO:0000313" key="3">
    <source>
        <dbReference type="Proteomes" id="UP000253426"/>
    </source>
</evidence>
<dbReference type="AlphaFoldDB" id="A0A366HS76"/>
<sequence length="752" mass="82637">MTPEEARTILEGTESTIPWKRLAACEVLVNERMPEAVPALLKFLPSASQVYFFAGGLGSLLEKACTIFPESTPELCAAATAAVNQELISAGIELWVQSGITGEEDAQLFRKSMQGVLALETLLISPTGDNRGLVEVLVAKHAAPLLRYCEEDLWGMLDREPPLFPHAAARVLAALGNQALPRVEQLCSHERPVVRSSAVVLLRTLGTSEALHLLRRRLHEEDDDDVRDRILETLVEREGSLPLTEEQLLARMDRALAKYPTSPVPWLDATKLCVMRKDGRAFTTKEVHYLLHRQSRVTESRADHEAAPLFADVDRSAGTETALLAIRGFIKSKQKVVDRWTITFAGLTGDDRIVAELLPVIDRFVELHRNHHATCATLALALQGSDRALLALDAISFRYRSKKPQVALAAGEAFTEAAVARGITPEELGDVVVPWLGFSPEGPRIATGAKQSYEVRITSDLKLSFRDVKTGKISASAPAGLSAEGKAEFKELAKTLKDVGKIQTDRLEALMVKQVRWPVPHWQALYPVHPLLRPLGARLIWGQYGGDGSVGKTFRMLEDGSLTDVKDEPVTLDEGKRVGIVHPLDLDEVRRAAWLQHVVDYEVQPLFPQMDRTIVRLDPASSAAKSGAQVRGAEMNALTFQGRAMRLGWRRASIVDAGMVNYYQKNMPSAGLDCFLELEGLFIRADREQTATLGDFFFVKQGSLGTGYIMVSQEQMKTDPRIVPFGEVPEIVYSEILGDLGRIAGAGVGAGE</sequence>
<gene>
    <name evidence="2" type="ORF">DES53_102156</name>
</gene>
<dbReference type="RefSeq" id="WP_170156891.1">
    <property type="nucleotide sequence ID" value="NZ_QNRR01000002.1"/>
</dbReference>
<dbReference type="EMBL" id="QNRR01000002">
    <property type="protein sequence ID" value="RBP45774.1"/>
    <property type="molecule type" value="Genomic_DNA"/>
</dbReference>
<proteinExistence type="predicted"/>
<dbReference type="Proteomes" id="UP000253426">
    <property type="component" value="Unassembled WGS sequence"/>
</dbReference>
<dbReference type="InterPro" id="IPR025406">
    <property type="entry name" value="DUF4132"/>
</dbReference>
<dbReference type="Pfam" id="PF13646">
    <property type="entry name" value="HEAT_2"/>
    <property type="match status" value="1"/>
</dbReference>
<protein>
    <submittedName>
        <fullName evidence="2">HEAT repeat protein</fullName>
    </submittedName>
</protein>
<comment type="caution">
    <text evidence="2">The sequence shown here is derived from an EMBL/GenBank/DDBJ whole genome shotgun (WGS) entry which is preliminary data.</text>
</comment>
<dbReference type="InterPro" id="IPR011989">
    <property type="entry name" value="ARM-like"/>
</dbReference>
<dbReference type="SUPFAM" id="SSF48371">
    <property type="entry name" value="ARM repeat"/>
    <property type="match status" value="1"/>
</dbReference>
<name>A0A366HS76_9BACT</name>
<dbReference type="InterPro" id="IPR004155">
    <property type="entry name" value="PBS_lyase_HEAT"/>
</dbReference>
<keyword evidence="3" id="KW-1185">Reference proteome</keyword>
<dbReference type="SMART" id="SM00567">
    <property type="entry name" value="EZ_HEAT"/>
    <property type="match status" value="3"/>
</dbReference>
<dbReference type="Pfam" id="PF13569">
    <property type="entry name" value="DUF4132"/>
    <property type="match status" value="1"/>
</dbReference>
<organism evidence="2 3">
    <name type="scientific">Roseimicrobium gellanilyticum</name>
    <dbReference type="NCBI Taxonomy" id="748857"/>
    <lineage>
        <taxon>Bacteria</taxon>
        <taxon>Pseudomonadati</taxon>
        <taxon>Verrucomicrobiota</taxon>
        <taxon>Verrucomicrobiia</taxon>
        <taxon>Verrucomicrobiales</taxon>
        <taxon>Verrucomicrobiaceae</taxon>
        <taxon>Roseimicrobium</taxon>
    </lineage>
</organism>
<dbReference type="InterPro" id="IPR016024">
    <property type="entry name" value="ARM-type_fold"/>
</dbReference>
<evidence type="ECO:0000313" key="2">
    <source>
        <dbReference type="EMBL" id="RBP45774.1"/>
    </source>
</evidence>
<dbReference type="Gene3D" id="1.25.10.10">
    <property type="entry name" value="Leucine-rich Repeat Variant"/>
    <property type="match status" value="1"/>
</dbReference>
<evidence type="ECO:0000259" key="1">
    <source>
        <dbReference type="Pfam" id="PF13569"/>
    </source>
</evidence>
<feature type="domain" description="DUF4132" evidence="1">
    <location>
        <begin position="471"/>
        <end position="649"/>
    </location>
</feature>
<accession>A0A366HS76</accession>